<sequence length="105" mass="12201">MSDINKLIENPDTVKENFEYEERMRKIREEVSKKFTEYRTTLNYMASDAPISILCLPPAIENALSAHGCLRIYDLFDLDFTKVKGLGVRRIEDLTSSLDKFFSML</sequence>
<evidence type="ECO:0000313" key="1">
    <source>
        <dbReference type="EMBL" id="CAB4132277.1"/>
    </source>
</evidence>
<accession>A0A6J5LGT9</accession>
<name>A0A6J5LGT9_9CAUD</name>
<organism evidence="1">
    <name type="scientific">uncultured Caudovirales phage</name>
    <dbReference type="NCBI Taxonomy" id="2100421"/>
    <lineage>
        <taxon>Viruses</taxon>
        <taxon>Duplodnaviria</taxon>
        <taxon>Heunggongvirae</taxon>
        <taxon>Uroviricota</taxon>
        <taxon>Caudoviricetes</taxon>
        <taxon>Peduoviridae</taxon>
        <taxon>Maltschvirus</taxon>
        <taxon>Maltschvirus maltsch</taxon>
    </lineage>
</organism>
<proteinExistence type="predicted"/>
<reference evidence="1" key="1">
    <citation type="submission" date="2020-04" db="EMBL/GenBank/DDBJ databases">
        <authorList>
            <person name="Chiriac C."/>
            <person name="Salcher M."/>
            <person name="Ghai R."/>
            <person name="Kavagutti S V."/>
        </authorList>
    </citation>
    <scope>NUCLEOTIDE SEQUENCE</scope>
</reference>
<protein>
    <submittedName>
        <fullName evidence="1">Uncharacterized protein</fullName>
    </submittedName>
</protein>
<dbReference type="EMBL" id="LR796263">
    <property type="protein sequence ID" value="CAB4132277.1"/>
    <property type="molecule type" value="Genomic_DNA"/>
</dbReference>
<gene>
    <name evidence="1" type="ORF">UFOVP256_12</name>
</gene>